<sequence>MKDLSVLVLVGSLLVEVGNAQLDYNSAPPNLSTLTDTSLAETWRPRAHVLPPYGSIGDPCMIYTDPETGLFHAAWGVSNGASGATTDDLVTYYDLNPNGAPFIVSGGLNDPIAVFDGSVIPSGINGYPTLLYTAVSYLPIQWTINYTRGSETQALAVSTDGGKNFTKLAQGPAIPAPPFALNVTGFRDPYVFQNAQLDTLLNSTDGTWYVIISGGVHGDGPSQFLYRQYDPEFQYWEELGQWWHEAANSTWGNGTFAGRWGFNFEVGNIFSLDHEGYNNEGSIFTTLGAEWSLDPIVPQVSDFREMLWATGDVSLSESGDVKFTPDMAGKLDTGASAYAAAGKLLPSTSQASTKSGAPDRFISYVWLTGNFYGTQAFPTAQNWTGALLLPRELSIGTIDNVVDNELVQETGSWRVAGNGSSADTVQLETLKQVIAREPLAALVAGNTSTEPGYASSSPGSVAFQKSPGSKFYVMTANITFPQSARNSDLKAGFQILASEFESTTIYYQFSNESIIVDRSNTSAAAQTSAGIDSRNEAGRLRLFDIMQDGEEAIETLQLTIVVDNGILEIHANERFALGTWVRSWYASSTEIRFFQEGSGNVTYSDITISEGLFDAWPERSS</sequence>
<dbReference type="SUPFAM" id="SSF49899">
    <property type="entry name" value="Concanavalin A-like lectins/glucanases"/>
    <property type="match status" value="1"/>
</dbReference>
<evidence type="ECO:0000313" key="8">
    <source>
        <dbReference type="EMBL" id="KAJ4385584.1"/>
    </source>
</evidence>
<dbReference type="GO" id="GO:0005987">
    <property type="term" value="P:sucrose catabolic process"/>
    <property type="evidence" value="ECO:0007669"/>
    <property type="project" value="TreeGrafter"/>
</dbReference>
<dbReference type="Gene3D" id="2.60.120.560">
    <property type="entry name" value="Exo-inulinase, domain 1"/>
    <property type="match status" value="1"/>
</dbReference>
<evidence type="ECO:0000313" key="9">
    <source>
        <dbReference type="Proteomes" id="UP001140453"/>
    </source>
</evidence>
<evidence type="ECO:0000256" key="1">
    <source>
        <dbReference type="ARBA" id="ARBA00009902"/>
    </source>
</evidence>
<keyword evidence="5" id="KW-0732">Signal</keyword>
<keyword evidence="3 4" id="KW-0326">Glycosidase</keyword>
<accession>A0A9W9CS15</accession>
<dbReference type="AlphaFoldDB" id="A0A9W9CS15"/>
<evidence type="ECO:0008006" key="10">
    <source>
        <dbReference type="Google" id="ProtNLM"/>
    </source>
</evidence>
<dbReference type="OrthoDB" id="202537at2759"/>
<dbReference type="EMBL" id="JAPEVB010000007">
    <property type="protein sequence ID" value="KAJ4385584.1"/>
    <property type="molecule type" value="Genomic_DNA"/>
</dbReference>
<evidence type="ECO:0000259" key="7">
    <source>
        <dbReference type="Pfam" id="PF08244"/>
    </source>
</evidence>
<comment type="similarity">
    <text evidence="1 4">Belongs to the glycosyl hydrolase 32 family.</text>
</comment>
<evidence type="ECO:0000256" key="3">
    <source>
        <dbReference type="ARBA" id="ARBA00023295"/>
    </source>
</evidence>
<gene>
    <name evidence="8" type="ORF">N0V93_010013</name>
</gene>
<comment type="caution">
    <text evidence="8">The sequence shown here is derived from an EMBL/GenBank/DDBJ whole genome shotgun (WGS) entry which is preliminary data.</text>
</comment>
<dbReference type="Pfam" id="PF00251">
    <property type="entry name" value="Glyco_hydro_32N"/>
    <property type="match status" value="1"/>
</dbReference>
<proteinExistence type="inferred from homology"/>
<dbReference type="InterPro" id="IPR001362">
    <property type="entry name" value="Glyco_hydro_32"/>
</dbReference>
<name>A0A9W9CS15_9PEZI</name>
<dbReference type="GO" id="GO:0004575">
    <property type="term" value="F:sucrose alpha-glucosidase activity"/>
    <property type="evidence" value="ECO:0007669"/>
    <property type="project" value="TreeGrafter"/>
</dbReference>
<dbReference type="Proteomes" id="UP001140453">
    <property type="component" value="Unassembled WGS sequence"/>
</dbReference>
<dbReference type="InterPro" id="IPR013320">
    <property type="entry name" value="ConA-like_dom_sf"/>
</dbReference>
<feature type="chain" id="PRO_5040969080" description="Glycoside hydrolase family 32 protein" evidence="5">
    <location>
        <begin position="21"/>
        <end position="621"/>
    </location>
</feature>
<feature type="signal peptide" evidence="5">
    <location>
        <begin position="1"/>
        <end position="20"/>
    </location>
</feature>
<dbReference type="SMART" id="SM00640">
    <property type="entry name" value="Glyco_32"/>
    <property type="match status" value="1"/>
</dbReference>
<dbReference type="InterPro" id="IPR013148">
    <property type="entry name" value="Glyco_hydro_32_N"/>
</dbReference>
<dbReference type="InterPro" id="IPR013189">
    <property type="entry name" value="Glyco_hydro_32_C"/>
</dbReference>
<dbReference type="PANTHER" id="PTHR42800">
    <property type="entry name" value="EXOINULINASE INUD (AFU_ORTHOLOGUE AFUA_5G00480)"/>
    <property type="match status" value="1"/>
</dbReference>
<organism evidence="8 9">
    <name type="scientific">Gnomoniopsis smithogilvyi</name>
    <dbReference type="NCBI Taxonomy" id="1191159"/>
    <lineage>
        <taxon>Eukaryota</taxon>
        <taxon>Fungi</taxon>
        <taxon>Dikarya</taxon>
        <taxon>Ascomycota</taxon>
        <taxon>Pezizomycotina</taxon>
        <taxon>Sordariomycetes</taxon>
        <taxon>Sordariomycetidae</taxon>
        <taxon>Diaporthales</taxon>
        <taxon>Gnomoniaceae</taxon>
        <taxon>Gnomoniopsis</taxon>
    </lineage>
</organism>
<dbReference type="Pfam" id="PF08244">
    <property type="entry name" value="Glyco_hydro_32C"/>
    <property type="match status" value="1"/>
</dbReference>
<dbReference type="InterPro" id="IPR023296">
    <property type="entry name" value="Glyco_hydro_beta-prop_sf"/>
</dbReference>
<evidence type="ECO:0000256" key="2">
    <source>
        <dbReference type="ARBA" id="ARBA00022801"/>
    </source>
</evidence>
<keyword evidence="2 4" id="KW-0378">Hydrolase</keyword>
<feature type="domain" description="Glycosyl hydrolase family 32 N-terminal" evidence="6">
    <location>
        <begin position="84"/>
        <end position="408"/>
    </location>
</feature>
<evidence type="ECO:0000259" key="6">
    <source>
        <dbReference type="Pfam" id="PF00251"/>
    </source>
</evidence>
<dbReference type="GO" id="GO:0005737">
    <property type="term" value="C:cytoplasm"/>
    <property type="evidence" value="ECO:0007669"/>
    <property type="project" value="TreeGrafter"/>
</dbReference>
<evidence type="ECO:0000256" key="5">
    <source>
        <dbReference type="SAM" id="SignalP"/>
    </source>
</evidence>
<feature type="domain" description="Glycosyl hydrolase family 32 C-terminal" evidence="7">
    <location>
        <begin position="465"/>
        <end position="609"/>
    </location>
</feature>
<dbReference type="PANTHER" id="PTHR42800:SF3">
    <property type="entry name" value="GLYCOSYL HYDROLASE FAMILY 32 N-TERMINAL DOMAIN-CONTAINING PROTEIN"/>
    <property type="match status" value="1"/>
</dbReference>
<dbReference type="CDD" id="cd18621">
    <property type="entry name" value="GH32_XdINV-like"/>
    <property type="match status" value="1"/>
</dbReference>
<reference evidence="8" key="1">
    <citation type="submission" date="2022-10" db="EMBL/GenBank/DDBJ databases">
        <title>Tapping the CABI collections for fungal endophytes: first genome assemblies for Collariella, Neodidymelliopsis, Ascochyta clinopodiicola, Didymella pomorum, Didymosphaeria variabile, Neocosmospora piperis and Neocucurbitaria cava.</title>
        <authorList>
            <person name="Hill R."/>
        </authorList>
    </citation>
    <scope>NUCLEOTIDE SEQUENCE</scope>
    <source>
        <strain evidence="8">IMI 355082</strain>
    </source>
</reference>
<dbReference type="SUPFAM" id="SSF75005">
    <property type="entry name" value="Arabinanase/levansucrase/invertase"/>
    <property type="match status" value="1"/>
</dbReference>
<dbReference type="Gene3D" id="2.115.10.20">
    <property type="entry name" value="Glycosyl hydrolase domain, family 43"/>
    <property type="match status" value="1"/>
</dbReference>
<protein>
    <recommendedName>
        <fullName evidence="10">Glycoside hydrolase family 32 protein</fullName>
    </recommendedName>
</protein>
<evidence type="ECO:0000256" key="4">
    <source>
        <dbReference type="RuleBase" id="RU362110"/>
    </source>
</evidence>
<keyword evidence="9" id="KW-1185">Reference proteome</keyword>